<dbReference type="SUPFAM" id="SSF55469">
    <property type="entry name" value="FMN-dependent nitroreductase-like"/>
    <property type="match status" value="1"/>
</dbReference>
<reference evidence="2" key="1">
    <citation type="journal article" date="2014" name="Int. J. Syst. Evol. Microbiol.">
        <title>Complete genome of a new Firmicutes species belonging to the dominant human colonic microbiota ('Ruminococcus bicirculans') reveals two chromosomes and a selective capacity to utilize plant glucans.</title>
        <authorList>
            <consortium name="NISC Comparative Sequencing Program"/>
            <person name="Wegmann U."/>
            <person name="Louis P."/>
            <person name="Goesmann A."/>
            <person name="Henrissat B."/>
            <person name="Duncan S.H."/>
            <person name="Flint H.J."/>
        </authorList>
    </citation>
    <scope>NUCLEOTIDE SEQUENCE</scope>
    <source>
        <strain evidence="2">NBRC 108216</strain>
    </source>
</reference>
<dbReference type="EMBL" id="BSNJ01000004">
    <property type="protein sequence ID" value="GLQ21115.1"/>
    <property type="molecule type" value="Genomic_DNA"/>
</dbReference>
<keyword evidence="3" id="KW-1185">Reference proteome</keyword>
<protein>
    <recommendedName>
        <fullName evidence="4">Twin-arginine translocation pathway signal protein</fullName>
    </recommendedName>
</protein>
<dbReference type="Gene3D" id="3.40.109.10">
    <property type="entry name" value="NADH Oxidase"/>
    <property type="match status" value="1"/>
</dbReference>
<organism evidence="2 3">
    <name type="scientific">Algimonas porphyrae</name>
    <dbReference type="NCBI Taxonomy" id="1128113"/>
    <lineage>
        <taxon>Bacteria</taxon>
        <taxon>Pseudomonadati</taxon>
        <taxon>Pseudomonadota</taxon>
        <taxon>Alphaproteobacteria</taxon>
        <taxon>Maricaulales</taxon>
        <taxon>Robiginitomaculaceae</taxon>
        <taxon>Algimonas</taxon>
    </lineage>
</organism>
<evidence type="ECO:0000256" key="1">
    <source>
        <dbReference type="SAM" id="SignalP"/>
    </source>
</evidence>
<comment type="caution">
    <text evidence="2">The sequence shown here is derived from an EMBL/GenBank/DDBJ whole genome shotgun (WGS) entry which is preliminary data.</text>
</comment>
<evidence type="ECO:0000313" key="2">
    <source>
        <dbReference type="EMBL" id="GLQ21115.1"/>
    </source>
</evidence>
<evidence type="ECO:0008006" key="4">
    <source>
        <dbReference type="Google" id="ProtNLM"/>
    </source>
</evidence>
<evidence type="ECO:0000313" key="3">
    <source>
        <dbReference type="Proteomes" id="UP001161390"/>
    </source>
</evidence>
<keyword evidence="1" id="KW-0732">Signal</keyword>
<dbReference type="Proteomes" id="UP001161390">
    <property type="component" value="Unassembled WGS sequence"/>
</dbReference>
<dbReference type="RefSeq" id="WP_284372336.1">
    <property type="nucleotide sequence ID" value="NZ_BSNJ01000004.1"/>
</dbReference>
<dbReference type="NCBIfam" id="NF047509">
    <property type="entry name" value="Rv3131_FMN_oxido"/>
    <property type="match status" value="1"/>
</dbReference>
<name>A0ABQ5V232_9PROT</name>
<feature type="signal peptide" evidence="1">
    <location>
        <begin position="1"/>
        <end position="22"/>
    </location>
</feature>
<reference evidence="2" key="2">
    <citation type="submission" date="2023-01" db="EMBL/GenBank/DDBJ databases">
        <title>Draft genome sequence of Algimonas porphyrae strain NBRC 108216.</title>
        <authorList>
            <person name="Sun Q."/>
            <person name="Mori K."/>
        </authorList>
    </citation>
    <scope>NUCLEOTIDE SEQUENCE</scope>
    <source>
        <strain evidence="2">NBRC 108216</strain>
    </source>
</reference>
<gene>
    <name evidence="2" type="ORF">GCM10007854_20700</name>
</gene>
<feature type="chain" id="PRO_5045080187" description="Twin-arginine translocation pathway signal protein" evidence="1">
    <location>
        <begin position="23"/>
        <end position="381"/>
    </location>
</feature>
<accession>A0ABQ5V232</accession>
<dbReference type="InterPro" id="IPR000415">
    <property type="entry name" value="Nitroreductase-like"/>
</dbReference>
<sequence>MNRRQLLITGTASILIASQASACAQPQSAYDSWRTLDDAYEDPRMAALAYAILSPSPHNRQPWLVDLAADDPNRLTLYPDLGRLLPETDPSNRQILIGLGAFVEAFSLAAGQQGRSVAITLFPEGVAVDQLDARPIAHITLGEAGTGLSDPLATFLPERRTNRTKFSDRPVPRDDLLALGTALNSDSGWWGATNDRDDCERLRTLCKDGWEIETRLPRTHLESIALTRIGAREIDANPDGISLSGGMMSAYAALGILTRDKMKDPNSRAFAGGLDFYNGLIDSAQSFGWLASQDNSRAGQLSAGRDWLRLHLAATRAGIALQPLSQVLQEFPEMDALYTALHSHMGVSVPARVQGLFRLGYADAPGPSPRWPLHTRLVDLP</sequence>
<proteinExistence type="predicted"/>